<keyword evidence="3" id="KW-1185">Reference proteome</keyword>
<evidence type="ECO:0000256" key="1">
    <source>
        <dbReference type="HAMAP-Rule" id="MF_01087"/>
    </source>
</evidence>
<dbReference type="InterPro" id="IPR016735">
    <property type="entry name" value="Methan_mark_12"/>
</dbReference>
<dbReference type="HAMAP" id="MF_01087">
    <property type="entry name" value="UPF0285"/>
    <property type="match status" value="1"/>
</dbReference>
<name>A0A498GYW8_9EURY</name>
<dbReference type="Proteomes" id="UP000290932">
    <property type="component" value="Unassembled WGS sequence"/>
</dbReference>
<organism evidence="2 3">
    <name type="scientific">Methanoculleus taiwanensis</name>
    <dbReference type="NCBI Taxonomy" id="1550565"/>
    <lineage>
        <taxon>Archaea</taxon>
        <taxon>Methanobacteriati</taxon>
        <taxon>Methanobacteriota</taxon>
        <taxon>Stenosarchaea group</taxon>
        <taxon>Methanomicrobia</taxon>
        <taxon>Methanomicrobiales</taxon>
        <taxon>Methanomicrobiaceae</taxon>
        <taxon>Methanoculleus</taxon>
    </lineage>
</organism>
<accession>A0A498GYW8</accession>
<protein>
    <recommendedName>
        <fullName evidence="1">UPF0285 protein ABH15_06485</fullName>
    </recommendedName>
</protein>
<dbReference type="AlphaFoldDB" id="A0A498GYW8"/>
<dbReference type="NCBIfam" id="TIGR03281">
    <property type="entry name" value="methan_mark_12"/>
    <property type="match status" value="1"/>
</dbReference>
<dbReference type="OrthoDB" id="235676at2157"/>
<dbReference type="EMBL" id="LHQS01000002">
    <property type="protein sequence ID" value="RXE55861.1"/>
    <property type="molecule type" value="Genomic_DNA"/>
</dbReference>
<comment type="similarity">
    <text evidence="1">Belongs to the UPF0285 family.</text>
</comment>
<evidence type="ECO:0000313" key="3">
    <source>
        <dbReference type="Proteomes" id="UP000290932"/>
    </source>
</evidence>
<evidence type="ECO:0000313" key="2">
    <source>
        <dbReference type="EMBL" id="RXE55861.1"/>
    </source>
</evidence>
<reference evidence="2 3" key="1">
    <citation type="journal article" date="2015" name="Int. J. Syst. Evol. Microbiol.">
        <title>Methanoculleus taiwanensis sp. nov., a methanogen isolated from deep marine sediment at the deformation front area near Taiwan.</title>
        <authorList>
            <person name="Weng C.Y."/>
            <person name="Chen S.C."/>
            <person name="Lai M.C."/>
            <person name="Wu S.Y."/>
            <person name="Lin S."/>
            <person name="Yang T.F."/>
            <person name="Chen P.C."/>
        </authorList>
    </citation>
    <scope>NUCLEOTIDE SEQUENCE [LARGE SCALE GENOMIC DNA]</scope>
    <source>
        <strain evidence="2 3">CYW4</strain>
    </source>
</reference>
<dbReference type="RefSeq" id="WP_128693568.1">
    <property type="nucleotide sequence ID" value="NZ_LHQS01000002.1"/>
</dbReference>
<sequence>MYIGIDHGTTAMRFASEEAEFKISRENARTFTIRDLERLCPLGEIDGVAVCYSMGDGISAITDIRKVENRGIVSREGAGKHIGGGTRVYDEIARSGLPAVVVPGLHRGSPTDPRFKAYSHQASPEKIGIVYAVARDLGGDLVVCDTSSNTVTLLVTGGLLTGAFDACIFAPGTQHGALDVDAIRKVDRGEWTANEAFLSAGVDYSVPEEHRVAALTMFAAMECAAMLLLNPDAKVALAGSMGPVLAAGVEGLLGRPVAVYDEWCAARGLVRIARDVFTGKREILGLAVDL</sequence>
<proteinExistence type="inferred from homology"/>
<comment type="caution">
    <text evidence="2">The sequence shown here is derived from an EMBL/GenBank/DDBJ whole genome shotgun (WGS) entry which is preliminary data.</text>
</comment>
<gene>
    <name evidence="2" type="ORF">ABH15_06485</name>
</gene>